<dbReference type="InterPro" id="IPR021295">
    <property type="entry name" value="DUF2867"/>
</dbReference>
<protein>
    <recommendedName>
        <fullName evidence="3">DUF2867 domain-containing protein</fullName>
    </recommendedName>
</protein>
<comment type="caution">
    <text evidence="1">The sequence shown here is derived from an EMBL/GenBank/DDBJ whole genome shotgun (WGS) entry which is preliminary data.</text>
</comment>
<name>A0A246GAY9_9FLAO</name>
<dbReference type="AlphaFoldDB" id="A0A246GAY9"/>
<evidence type="ECO:0000313" key="2">
    <source>
        <dbReference type="Proteomes" id="UP000198034"/>
    </source>
</evidence>
<dbReference type="Proteomes" id="UP000198034">
    <property type="component" value="Unassembled WGS sequence"/>
</dbReference>
<sequence length="174" mass="19735">MKTTHTIPTHSLLNNNCKYQYIDSYQETFISTKTITAEDLGKAFFATGPKWVGALMGFRDRIVSTLGLKTSSKVSNREDYLNNLKWEAGDQIGIFKVYDKSANELIIGEDDKHLDFRVSLLLQPTENSYQKTLSITTVVTIHNTLGKLYFLPVKPFHQFIVPRMLRGMIKGLAA</sequence>
<reference evidence="1 2" key="1">
    <citation type="journal article" date="2017" name="Infect. Genet. Evol.">
        <title>Comparative genome analysis of fish pathogen Flavobacterium columnare reveals extensive sequence diversity within the species.</title>
        <authorList>
            <person name="Kayansamruaj P."/>
            <person name="Dong H.T."/>
            <person name="Hirono I."/>
            <person name="Kondo H."/>
            <person name="Senapin S."/>
            <person name="Rodkhum C."/>
        </authorList>
    </citation>
    <scope>NUCLEOTIDE SEQUENCE [LARGE SCALE GENOMIC DNA]</scope>
    <source>
        <strain evidence="1 2">1214</strain>
    </source>
</reference>
<dbReference type="Pfam" id="PF11066">
    <property type="entry name" value="DUF2867"/>
    <property type="match status" value="1"/>
</dbReference>
<evidence type="ECO:0000313" key="1">
    <source>
        <dbReference type="EMBL" id="OWP77442.1"/>
    </source>
</evidence>
<accession>A0A246GAY9</accession>
<proteinExistence type="predicted"/>
<gene>
    <name evidence="1" type="ORF">BWK62_07615</name>
</gene>
<organism evidence="1 2">
    <name type="scientific">Flavobacterium columnare</name>
    <dbReference type="NCBI Taxonomy" id="996"/>
    <lineage>
        <taxon>Bacteria</taxon>
        <taxon>Pseudomonadati</taxon>
        <taxon>Bacteroidota</taxon>
        <taxon>Flavobacteriia</taxon>
        <taxon>Flavobacteriales</taxon>
        <taxon>Flavobacteriaceae</taxon>
        <taxon>Flavobacterium</taxon>
    </lineage>
</organism>
<dbReference type="EMBL" id="MTCY01000017">
    <property type="protein sequence ID" value="OWP77442.1"/>
    <property type="molecule type" value="Genomic_DNA"/>
</dbReference>
<evidence type="ECO:0008006" key="3">
    <source>
        <dbReference type="Google" id="ProtNLM"/>
    </source>
</evidence>